<evidence type="ECO:0000256" key="1">
    <source>
        <dbReference type="ARBA" id="ARBA00022801"/>
    </source>
</evidence>
<dbReference type="PANTHER" id="PTHR47216:SF4">
    <property type="entry name" value="OS01G0859400 PROTEIN"/>
    <property type="match status" value="1"/>
</dbReference>
<dbReference type="EMBL" id="MGFR01000001">
    <property type="protein sequence ID" value="OGM10129.1"/>
    <property type="molecule type" value="Genomic_DNA"/>
</dbReference>
<dbReference type="STRING" id="1802479.A2Y68_01645"/>
<reference evidence="5 6" key="1">
    <citation type="journal article" date="2016" name="Nat. Commun.">
        <title>Thousands of microbial genomes shed light on interconnected biogeochemical processes in an aquifer system.</title>
        <authorList>
            <person name="Anantharaman K."/>
            <person name="Brown C.T."/>
            <person name="Hug L.A."/>
            <person name="Sharon I."/>
            <person name="Castelle C.J."/>
            <person name="Probst A.J."/>
            <person name="Thomas B.C."/>
            <person name="Singh A."/>
            <person name="Wilkins M.J."/>
            <person name="Karaoz U."/>
            <person name="Brodie E.L."/>
            <person name="Williams K.H."/>
            <person name="Hubbard S.S."/>
            <person name="Banfield J.F."/>
        </authorList>
    </citation>
    <scope>NUCLEOTIDE SEQUENCE [LARGE SCALE GENOMIC DNA]</scope>
</reference>
<dbReference type="Proteomes" id="UP000176778">
    <property type="component" value="Unassembled WGS sequence"/>
</dbReference>
<dbReference type="AlphaFoldDB" id="A0A1F7X609"/>
<dbReference type="InterPro" id="IPR029021">
    <property type="entry name" value="Prot-tyrosine_phosphatase-like"/>
</dbReference>
<dbReference type="InterPro" id="IPR000340">
    <property type="entry name" value="Dual-sp_phosphatase_cat-dom"/>
</dbReference>
<dbReference type="SMART" id="SM00195">
    <property type="entry name" value="DSPc"/>
    <property type="match status" value="1"/>
</dbReference>
<dbReference type="PROSITE" id="PS50054">
    <property type="entry name" value="TYR_PHOSPHATASE_DUAL"/>
    <property type="match status" value="1"/>
</dbReference>
<evidence type="ECO:0000259" key="4">
    <source>
        <dbReference type="PROSITE" id="PS50056"/>
    </source>
</evidence>
<feature type="domain" description="Tyrosine specific protein phosphatases" evidence="4">
    <location>
        <begin position="66"/>
        <end position="148"/>
    </location>
</feature>
<comment type="caution">
    <text evidence="5">The sequence shown here is derived from an EMBL/GenBank/DDBJ whole genome shotgun (WGS) entry which is preliminary data.</text>
</comment>
<dbReference type="InterPro" id="IPR000387">
    <property type="entry name" value="Tyr_Pase_dom"/>
</dbReference>
<feature type="domain" description="Tyrosine-protein phosphatase" evidence="3">
    <location>
        <begin position="13"/>
        <end position="159"/>
    </location>
</feature>
<dbReference type="Pfam" id="PF00782">
    <property type="entry name" value="DSPc"/>
    <property type="match status" value="1"/>
</dbReference>
<keyword evidence="2" id="KW-0904">Protein phosphatase</keyword>
<dbReference type="InterPro" id="IPR016130">
    <property type="entry name" value="Tyr_Pase_AS"/>
</dbReference>
<gene>
    <name evidence="5" type="ORF">A2Y68_01645</name>
</gene>
<evidence type="ECO:0000256" key="2">
    <source>
        <dbReference type="ARBA" id="ARBA00022912"/>
    </source>
</evidence>
<dbReference type="PANTHER" id="PTHR47216">
    <property type="match status" value="1"/>
</dbReference>
<accession>A0A1F7X609</accession>
<dbReference type="PROSITE" id="PS00383">
    <property type="entry name" value="TYR_PHOSPHATASE_1"/>
    <property type="match status" value="1"/>
</dbReference>
<proteinExistence type="predicted"/>
<organism evidence="5 6">
    <name type="scientific">Candidatus Woesebacteria bacterium RBG_13_46_13</name>
    <dbReference type="NCBI Taxonomy" id="1802479"/>
    <lineage>
        <taxon>Bacteria</taxon>
        <taxon>Candidatus Woeseibacteriota</taxon>
    </lineage>
</organism>
<evidence type="ECO:0000313" key="6">
    <source>
        <dbReference type="Proteomes" id="UP000176778"/>
    </source>
</evidence>
<dbReference type="InterPro" id="IPR020422">
    <property type="entry name" value="TYR_PHOSPHATASE_DUAL_dom"/>
</dbReference>
<dbReference type="Gene3D" id="3.90.190.10">
    <property type="entry name" value="Protein tyrosine phosphatase superfamily"/>
    <property type="match status" value="1"/>
</dbReference>
<dbReference type="FunFam" id="3.90.190.10:FF:000157">
    <property type="entry name" value="Protein-tyrosine phosphatase"/>
    <property type="match status" value="1"/>
</dbReference>
<keyword evidence="1" id="KW-0378">Hydrolase</keyword>
<evidence type="ECO:0000259" key="3">
    <source>
        <dbReference type="PROSITE" id="PS50054"/>
    </source>
</evidence>
<name>A0A1F7X609_9BACT</name>
<evidence type="ECO:0008006" key="7">
    <source>
        <dbReference type="Google" id="ProtNLM"/>
    </source>
</evidence>
<dbReference type="GO" id="GO:0004721">
    <property type="term" value="F:phosphoprotein phosphatase activity"/>
    <property type="evidence" value="ECO:0007669"/>
    <property type="project" value="UniProtKB-KW"/>
</dbReference>
<sequence>MEPTGRGDEHKFDYSVITENVFIGSDLCKAGVCLLHAEQFKTLGVEVELNLSQEENELPPKEIEVYSWLPVVDGVAPSPLQLEIGSQLIDSAVTQGKKVYVHCKNGHGRSPSLVAAYLVRYKGFSVEEALNSIKEKRPETHIEDVQTAALKEFAKKWSK</sequence>
<dbReference type="PROSITE" id="PS50056">
    <property type="entry name" value="TYR_PHOSPHATASE_2"/>
    <property type="match status" value="1"/>
</dbReference>
<evidence type="ECO:0000313" key="5">
    <source>
        <dbReference type="EMBL" id="OGM10129.1"/>
    </source>
</evidence>
<protein>
    <recommendedName>
        <fullName evidence="7">Tyrosine specific protein phosphatases domain-containing protein</fullName>
    </recommendedName>
</protein>
<dbReference type="SUPFAM" id="SSF52799">
    <property type="entry name" value="(Phosphotyrosine protein) phosphatases II"/>
    <property type="match status" value="1"/>
</dbReference>